<sequence length="302" mass="35226">MTRELLVTLPNFLIIGAQKAGTTWLAHNLREHPEVFIPTNEIHYFNKRYNLNQGIEWYKKHFADVNGEKAIGEKTPNYLWIEPLPDAQGKVYYDPLEEISYSHRLIYETLPEAKLIVVLRNPVERAIAAVNHFIKNGVIFVNDDLDELLVGDQQSLVERYGIIDMGRYYRQLQAYYDYFDPKQMLILVFEEDIAQNSDDSLKKVCEFLDIDSSFDFSKKYKKVHQSTSSPIARYLGTRFPLMRGLINRVDQRLPLQHQKLRPSPSAIQKLYTIYANDNQKLFKLLGREISAWYSKELVGLSS</sequence>
<dbReference type="GO" id="GO:0008146">
    <property type="term" value="F:sulfotransferase activity"/>
    <property type="evidence" value="ECO:0007669"/>
    <property type="project" value="InterPro"/>
</dbReference>
<dbReference type="RefSeq" id="WP_075897706.1">
    <property type="nucleotide sequence ID" value="NZ_MKZS01000001.1"/>
</dbReference>
<dbReference type="PANTHER" id="PTHR10605:SF56">
    <property type="entry name" value="BIFUNCTIONAL HEPARAN SULFATE N-DEACETYLASE_N-SULFOTRANSFERASE"/>
    <property type="match status" value="1"/>
</dbReference>
<feature type="domain" description="Sulfotransferase" evidence="3">
    <location>
        <begin position="10"/>
        <end position="218"/>
    </location>
</feature>
<dbReference type="Proteomes" id="UP000186657">
    <property type="component" value="Unassembled WGS sequence"/>
</dbReference>
<accession>A0A1U7MYZ9</accession>
<gene>
    <name evidence="4" type="ORF">BJP37_07260</name>
</gene>
<dbReference type="InterPro" id="IPR000863">
    <property type="entry name" value="Sulfotransferase_dom"/>
</dbReference>
<dbReference type="AlphaFoldDB" id="A0A1U7MYZ9"/>
<evidence type="ECO:0000256" key="2">
    <source>
        <dbReference type="ARBA" id="ARBA00023180"/>
    </source>
</evidence>
<evidence type="ECO:0000313" key="5">
    <source>
        <dbReference type="Proteomes" id="UP000186657"/>
    </source>
</evidence>
<organism evidence="4 5">
    <name type="scientific">Moorena bouillonii PNG</name>
    <dbReference type="NCBI Taxonomy" id="568701"/>
    <lineage>
        <taxon>Bacteria</taxon>
        <taxon>Bacillati</taxon>
        <taxon>Cyanobacteriota</taxon>
        <taxon>Cyanophyceae</taxon>
        <taxon>Coleofasciculales</taxon>
        <taxon>Coleofasciculaceae</taxon>
        <taxon>Moorena</taxon>
    </lineage>
</organism>
<keyword evidence="1" id="KW-0808">Transferase</keyword>
<dbReference type="Pfam" id="PF00685">
    <property type="entry name" value="Sulfotransfer_1"/>
    <property type="match status" value="1"/>
</dbReference>
<protein>
    <recommendedName>
        <fullName evidence="3">Sulfotransferase domain-containing protein</fullName>
    </recommendedName>
</protein>
<dbReference type="SUPFAM" id="SSF52540">
    <property type="entry name" value="P-loop containing nucleoside triphosphate hydrolases"/>
    <property type="match status" value="1"/>
</dbReference>
<comment type="caution">
    <text evidence="4">The sequence shown here is derived from an EMBL/GenBank/DDBJ whole genome shotgun (WGS) entry which is preliminary data.</text>
</comment>
<reference evidence="4 5" key="1">
    <citation type="submission" date="2016-10" db="EMBL/GenBank/DDBJ databases">
        <title>Comparative genomics uncovers the prolific and rare metabolic potential of the cyanobacterial genus Moorea.</title>
        <authorList>
            <person name="Leao T."/>
            <person name="Castelao G."/>
            <person name="Korobeynikov A."/>
            <person name="Monroe E.A."/>
            <person name="Podell S."/>
            <person name="Glukhov E."/>
            <person name="Allen E."/>
            <person name="Gerwick W.H."/>
            <person name="Gerwick L."/>
        </authorList>
    </citation>
    <scope>NUCLEOTIDE SEQUENCE [LARGE SCALE GENOMIC DNA]</scope>
    <source>
        <strain evidence="4 5">PNG5-198</strain>
    </source>
</reference>
<proteinExistence type="predicted"/>
<name>A0A1U7MYZ9_9CYAN</name>
<keyword evidence="2" id="KW-0325">Glycoprotein</keyword>
<dbReference type="InterPro" id="IPR037359">
    <property type="entry name" value="NST/OST"/>
</dbReference>
<dbReference type="Gene3D" id="3.40.50.300">
    <property type="entry name" value="P-loop containing nucleotide triphosphate hydrolases"/>
    <property type="match status" value="1"/>
</dbReference>
<evidence type="ECO:0000256" key="1">
    <source>
        <dbReference type="ARBA" id="ARBA00022679"/>
    </source>
</evidence>
<evidence type="ECO:0000259" key="3">
    <source>
        <dbReference type="Pfam" id="PF00685"/>
    </source>
</evidence>
<keyword evidence="5" id="KW-1185">Reference proteome</keyword>
<dbReference type="EMBL" id="MKZS01000001">
    <property type="protein sequence ID" value="OLT58871.1"/>
    <property type="molecule type" value="Genomic_DNA"/>
</dbReference>
<evidence type="ECO:0000313" key="4">
    <source>
        <dbReference type="EMBL" id="OLT58871.1"/>
    </source>
</evidence>
<dbReference type="PANTHER" id="PTHR10605">
    <property type="entry name" value="HEPARAN SULFATE SULFOTRANSFERASE"/>
    <property type="match status" value="1"/>
</dbReference>
<dbReference type="InterPro" id="IPR027417">
    <property type="entry name" value="P-loop_NTPase"/>
</dbReference>